<name>A0ABR1SNB8_9PEZI</name>
<evidence type="ECO:0000256" key="1">
    <source>
        <dbReference type="SAM" id="SignalP"/>
    </source>
</evidence>
<evidence type="ECO:0000313" key="2">
    <source>
        <dbReference type="EMBL" id="KAK8035805.1"/>
    </source>
</evidence>
<dbReference type="EMBL" id="JAQQWI010000005">
    <property type="protein sequence ID" value="KAK8035805.1"/>
    <property type="molecule type" value="Genomic_DNA"/>
</dbReference>
<keyword evidence="1" id="KW-0732">Signal</keyword>
<dbReference type="Proteomes" id="UP001396898">
    <property type="component" value="Unassembled WGS sequence"/>
</dbReference>
<feature type="signal peptide" evidence="1">
    <location>
        <begin position="1"/>
        <end position="17"/>
    </location>
</feature>
<keyword evidence="3" id="KW-1185">Reference proteome</keyword>
<proteinExistence type="predicted"/>
<feature type="chain" id="PRO_5046031206" evidence="1">
    <location>
        <begin position="18"/>
        <end position="80"/>
    </location>
</feature>
<sequence length="80" mass="8563">MYTLLALLGLLPLSAIAAPAGNGIMDVGSPEWLKKLQDGMFLKKDEPFCKANVAIIKALLKDRSGTNYCSNVLNLPATTL</sequence>
<comment type="caution">
    <text evidence="2">The sequence shown here is derived from an EMBL/GenBank/DDBJ whole genome shotgun (WGS) entry which is preliminary data.</text>
</comment>
<accession>A0ABR1SNB8</accession>
<evidence type="ECO:0000313" key="3">
    <source>
        <dbReference type="Proteomes" id="UP001396898"/>
    </source>
</evidence>
<organism evidence="2 3">
    <name type="scientific">Apiospora marii</name>
    <dbReference type="NCBI Taxonomy" id="335849"/>
    <lineage>
        <taxon>Eukaryota</taxon>
        <taxon>Fungi</taxon>
        <taxon>Dikarya</taxon>
        <taxon>Ascomycota</taxon>
        <taxon>Pezizomycotina</taxon>
        <taxon>Sordariomycetes</taxon>
        <taxon>Xylariomycetidae</taxon>
        <taxon>Amphisphaeriales</taxon>
        <taxon>Apiosporaceae</taxon>
        <taxon>Apiospora</taxon>
    </lineage>
</organism>
<protein>
    <submittedName>
        <fullName evidence="2">Uncharacterized protein</fullName>
    </submittedName>
</protein>
<gene>
    <name evidence="2" type="ORF">PG991_001878</name>
</gene>
<reference evidence="2 3" key="1">
    <citation type="submission" date="2023-01" db="EMBL/GenBank/DDBJ databases">
        <title>Analysis of 21 Apiospora genomes using comparative genomics revels a genus with tremendous synthesis potential of carbohydrate active enzymes and secondary metabolites.</title>
        <authorList>
            <person name="Sorensen T."/>
        </authorList>
    </citation>
    <scope>NUCLEOTIDE SEQUENCE [LARGE SCALE GENOMIC DNA]</scope>
    <source>
        <strain evidence="2 3">CBS 20057</strain>
    </source>
</reference>